<comment type="caution">
    <text evidence="1">The sequence shown here is derived from an EMBL/GenBank/DDBJ whole genome shotgun (WGS) entry which is preliminary data.</text>
</comment>
<protein>
    <submittedName>
        <fullName evidence="1">Uncharacterized protein</fullName>
    </submittedName>
</protein>
<proteinExistence type="predicted"/>
<dbReference type="Gene3D" id="3.40.50.2000">
    <property type="entry name" value="Glycogen Phosphorylase B"/>
    <property type="match status" value="1"/>
</dbReference>
<name>A0AAV5ALY3_9AGAM</name>
<dbReference type="PANTHER" id="PTHR48045">
    <property type="entry name" value="UDP-GLYCOSYLTRANSFERASE 72B1"/>
    <property type="match status" value="1"/>
</dbReference>
<organism evidence="1 2">
    <name type="scientific">Clathrus columnatus</name>
    <dbReference type="NCBI Taxonomy" id="1419009"/>
    <lineage>
        <taxon>Eukaryota</taxon>
        <taxon>Fungi</taxon>
        <taxon>Dikarya</taxon>
        <taxon>Basidiomycota</taxon>
        <taxon>Agaricomycotina</taxon>
        <taxon>Agaricomycetes</taxon>
        <taxon>Phallomycetidae</taxon>
        <taxon>Phallales</taxon>
        <taxon>Clathraceae</taxon>
        <taxon>Clathrus</taxon>
    </lineage>
</organism>
<dbReference type="AlphaFoldDB" id="A0AAV5ALY3"/>
<dbReference type="PANTHER" id="PTHR48045:SF31">
    <property type="entry name" value="UDP-GLYCOSYLTRANSFERASE 76B1-LIKE"/>
    <property type="match status" value="1"/>
</dbReference>
<sequence>MSIRLQENILCFTPKLWKIIEVVLDLKIPFVILVSGIPKFGEIGTMPDHIAEQIKASPERALTCKWAPQQAVLAHKATGVVFNTLWTQSCVEYSFSRPMIGWPLDAEQPGTATLITLKLDIAFELIEVRSGLGLKPMYRGCQPKGEQSSKKRLMGKKDCVNERIFKN</sequence>
<gene>
    <name evidence="1" type="ORF">Clacol_007975</name>
</gene>
<keyword evidence="2" id="KW-1185">Reference proteome</keyword>
<evidence type="ECO:0000313" key="2">
    <source>
        <dbReference type="Proteomes" id="UP001050691"/>
    </source>
</evidence>
<dbReference type="Proteomes" id="UP001050691">
    <property type="component" value="Unassembled WGS sequence"/>
</dbReference>
<dbReference type="SUPFAM" id="SSF53756">
    <property type="entry name" value="UDP-Glycosyltransferase/glycogen phosphorylase"/>
    <property type="match status" value="1"/>
</dbReference>
<reference evidence="1" key="1">
    <citation type="submission" date="2021-10" db="EMBL/GenBank/DDBJ databases">
        <title>De novo Genome Assembly of Clathrus columnatus (Basidiomycota, Fungi) Using Illumina and Nanopore Sequence Data.</title>
        <authorList>
            <person name="Ogiso-Tanaka E."/>
            <person name="Itagaki H."/>
            <person name="Hosoya T."/>
            <person name="Hosaka K."/>
        </authorList>
    </citation>
    <scope>NUCLEOTIDE SEQUENCE</scope>
    <source>
        <strain evidence="1">MO-923</strain>
    </source>
</reference>
<dbReference type="EMBL" id="BPWL01000009">
    <property type="protein sequence ID" value="GJJ13719.1"/>
    <property type="molecule type" value="Genomic_DNA"/>
</dbReference>
<evidence type="ECO:0000313" key="1">
    <source>
        <dbReference type="EMBL" id="GJJ13719.1"/>
    </source>
</evidence>
<accession>A0AAV5ALY3</accession>